<dbReference type="SMART" id="SM00365">
    <property type="entry name" value="LRR_SD22"/>
    <property type="match status" value="6"/>
</dbReference>
<dbReference type="SUPFAM" id="SSF52058">
    <property type="entry name" value="L domain-like"/>
    <property type="match status" value="1"/>
</dbReference>
<gene>
    <name evidence="4" type="ORF">FOJ82_09990</name>
</gene>
<dbReference type="PANTHER" id="PTHR46652:SF8">
    <property type="entry name" value="LEUCINE RICH REPEAT CONTAINING 23"/>
    <property type="match status" value="1"/>
</dbReference>
<keyword evidence="3" id="KW-0732">Signal</keyword>
<evidence type="ECO:0000256" key="2">
    <source>
        <dbReference type="ARBA" id="ARBA00022737"/>
    </source>
</evidence>
<keyword evidence="5" id="KW-1185">Reference proteome</keyword>
<dbReference type="EMBL" id="VKKG01000003">
    <property type="protein sequence ID" value="TRY18347.1"/>
    <property type="molecule type" value="Genomic_DNA"/>
</dbReference>
<reference evidence="4 5" key="1">
    <citation type="submission" date="2019-07" db="EMBL/GenBank/DDBJ databases">
        <authorList>
            <person name="Zhou L.-Y."/>
        </authorList>
    </citation>
    <scope>NUCLEOTIDE SEQUENCE [LARGE SCALE GENOMIC DNA]</scope>
    <source>
        <strain evidence="4 5">YIM 101269</strain>
    </source>
</reference>
<dbReference type="InterPro" id="IPR001611">
    <property type="entry name" value="Leu-rich_rpt"/>
</dbReference>
<dbReference type="SMART" id="SM00364">
    <property type="entry name" value="LRR_BAC"/>
    <property type="match status" value="4"/>
</dbReference>
<comment type="caution">
    <text evidence="4">The sequence shown here is derived from an EMBL/GenBank/DDBJ whole genome shotgun (WGS) entry which is preliminary data.</text>
</comment>
<keyword evidence="2" id="KW-0677">Repeat</keyword>
<evidence type="ECO:0000313" key="4">
    <source>
        <dbReference type="EMBL" id="TRY18347.1"/>
    </source>
</evidence>
<evidence type="ECO:0000256" key="3">
    <source>
        <dbReference type="SAM" id="SignalP"/>
    </source>
</evidence>
<dbReference type="Proteomes" id="UP000317638">
    <property type="component" value="Unassembled WGS sequence"/>
</dbReference>
<keyword evidence="1" id="KW-0433">Leucine-rich repeat</keyword>
<dbReference type="PANTHER" id="PTHR46652">
    <property type="entry name" value="LEUCINE-RICH REPEAT AND IQ DOMAIN-CONTAINING PROTEIN 1-RELATED"/>
    <property type="match status" value="1"/>
</dbReference>
<feature type="chain" id="PRO_5021825446" evidence="3">
    <location>
        <begin position="29"/>
        <end position="455"/>
    </location>
</feature>
<feature type="signal peptide" evidence="3">
    <location>
        <begin position="1"/>
        <end position="28"/>
    </location>
</feature>
<dbReference type="AlphaFoldDB" id="A0A553K0X6"/>
<dbReference type="OrthoDB" id="3734448at2"/>
<dbReference type="Gene3D" id="3.80.10.10">
    <property type="entry name" value="Ribonuclease Inhibitor"/>
    <property type="match status" value="2"/>
</dbReference>
<sequence>MRIQRFLIAALTALVLLPLAVAPQPAAAEEDLYTTDGTHLVNGREWRTHCEPYSSTRRCWTEIKATTIKYVDGRYQSTTDWTFNNLTYAASPRSLWRRNPLGADGAVRGTAQWTGDDGRQWRTECDTAKTGGNGCRSYTFSSVIEAFRTPRGATAYRSVRKWVFNSIVRFTPAPPRSTDELDRIVDPALRGCVAEAMVEYGSLAAIKALWCDSRGVKTLQGMPAMPALGDLSLMDNALTSLKGLPSLPTLESLSLNDNALTTLSGLPTLPNLTWLDVSANALTSLVGLTATPALEALDAWANKLAGNLDLNTLPRTLTELNLSRNAYTGVTGSLPALDRLLLEANRVSDVRGIIASTRLTTVDLGENAVADASGFARLTGLEYLNLHDNRLTTVAGLTKLPRLMFLYLHGNQIRSVDGLQNLPKLEELWLQGNPVNNRAVLKPLHDRGCVIDIWP</sequence>
<proteinExistence type="predicted"/>
<evidence type="ECO:0000256" key="1">
    <source>
        <dbReference type="ARBA" id="ARBA00022614"/>
    </source>
</evidence>
<dbReference type="PROSITE" id="PS51450">
    <property type="entry name" value="LRR"/>
    <property type="match status" value="5"/>
</dbReference>
<dbReference type="SMART" id="SM00369">
    <property type="entry name" value="LRR_TYP"/>
    <property type="match status" value="5"/>
</dbReference>
<dbReference type="InterPro" id="IPR003591">
    <property type="entry name" value="Leu-rich_rpt_typical-subtyp"/>
</dbReference>
<name>A0A553K0X6_9ACTN</name>
<protein>
    <submittedName>
        <fullName evidence="4">Leucine-rich repeat domain-containing protein</fullName>
    </submittedName>
</protein>
<dbReference type="RefSeq" id="WP_143938323.1">
    <property type="nucleotide sequence ID" value="NZ_VKKG01000003.1"/>
</dbReference>
<dbReference type="InterPro" id="IPR032675">
    <property type="entry name" value="LRR_dom_sf"/>
</dbReference>
<accession>A0A553K0X6</accession>
<organism evidence="4 5">
    <name type="scientific">Tessaracoccus rhinocerotis</name>
    <dbReference type="NCBI Taxonomy" id="1689449"/>
    <lineage>
        <taxon>Bacteria</taxon>
        <taxon>Bacillati</taxon>
        <taxon>Actinomycetota</taxon>
        <taxon>Actinomycetes</taxon>
        <taxon>Propionibacteriales</taxon>
        <taxon>Propionibacteriaceae</taxon>
        <taxon>Tessaracoccus</taxon>
    </lineage>
</organism>
<dbReference type="InterPro" id="IPR050836">
    <property type="entry name" value="SDS22/Internalin_LRR"/>
</dbReference>
<evidence type="ECO:0000313" key="5">
    <source>
        <dbReference type="Proteomes" id="UP000317638"/>
    </source>
</evidence>
<dbReference type="Pfam" id="PF13855">
    <property type="entry name" value="LRR_8"/>
    <property type="match status" value="1"/>
</dbReference>